<dbReference type="HOGENOM" id="CLU_3046521_0_0_10"/>
<gene>
    <name evidence="1" type="ORF">HMPREF0645_0619</name>
</gene>
<name>D1PUI4_9BACT</name>
<evidence type="ECO:0000313" key="1">
    <source>
        <dbReference type="EMBL" id="EFA44944.1"/>
    </source>
</evidence>
<dbReference type="AlphaFoldDB" id="D1PUI4"/>
<accession>D1PUI4</accession>
<dbReference type="Proteomes" id="UP000003160">
    <property type="component" value="Unassembled WGS sequence"/>
</dbReference>
<dbReference type="EMBL" id="ACKS01000030">
    <property type="protein sequence ID" value="EFA44944.1"/>
    <property type="molecule type" value="Genomic_DNA"/>
</dbReference>
<organism evidence="1 2">
    <name type="scientific">Hallella bergensis DSM 17361</name>
    <dbReference type="NCBI Taxonomy" id="585502"/>
    <lineage>
        <taxon>Bacteria</taxon>
        <taxon>Pseudomonadati</taxon>
        <taxon>Bacteroidota</taxon>
        <taxon>Bacteroidia</taxon>
        <taxon>Bacteroidales</taxon>
        <taxon>Prevotellaceae</taxon>
        <taxon>Hallella</taxon>
    </lineage>
</organism>
<reference evidence="1 2" key="1">
    <citation type="submission" date="2009-10" db="EMBL/GenBank/DDBJ databases">
        <authorList>
            <person name="Qin X."/>
            <person name="Bachman B."/>
            <person name="Battles P."/>
            <person name="Bell A."/>
            <person name="Bess C."/>
            <person name="Bickham C."/>
            <person name="Chaboub L."/>
            <person name="Chen D."/>
            <person name="Coyle M."/>
            <person name="Deiros D.R."/>
            <person name="Dinh H."/>
            <person name="Forbes L."/>
            <person name="Fowler G."/>
            <person name="Francisco L."/>
            <person name="Fu Q."/>
            <person name="Gubbala S."/>
            <person name="Hale W."/>
            <person name="Han Y."/>
            <person name="Hemphill L."/>
            <person name="Highlander S.K."/>
            <person name="Hirani K."/>
            <person name="Hogues M."/>
            <person name="Jackson L."/>
            <person name="Jakkamsetti A."/>
            <person name="Javaid M."/>
            <person name="Jiang H."/>
            <person name="Korchina V."/>
            <person name="Kovar C."/>
            <person name="Lara F."/>
            <person name="Lee S."/>
            <person name="Mata R."/>
            <person name="Mathew T."/>
            <person name="Moen C."/>
            <person name="Morales K."/>
            <person name="Munidasa M."/>
            <person name="Nazareth L."/>
            <person name="Ngo R."/>
            <person name="Nguyen L."/>
            <person name="Okwuonu G."/>
            <person name="Ongeri F."/>
            <person name="Patil S."/>
            <person name="Petrosino J."/>
            <person name="Pham C."/>
            <person name="Pham P."/>
            <person name="Pu L.-L."/>
            <person name="Puazo M."/>
            <person name="Raj R."/>
            <person name="Reid J."/>
            <person name="Rouhana J."/>
            <person name="Saada N."/>
            <person name="Shang Y."/>
            <person name="Simmons D."/>
            <person name="Thornton R."/>
            <person name="Warren J."/>
            <person name="Weissenberger G."/>
            <person name="Zhang J."/>
            <person name="Zhang L."/>
            <person name="Zhou C."/>
            <person name="Zhu D."/>
            <person name="Muzny D."/>
            <person name="Worley K."/>
            <person name="Gibbs R."/>
        </authorList>
    </citation>
    <scope>NUCLEOTIDE SEQUENCE [LARGE SCALE GENOMIC DNA]</scope>
    <source>
        <strain evidence="1 2">DSM 17361</strain>
    </source>
</reference>
<keyword evidence="2" id="KW-1185">Reference proteome</keyword>
<evidence type="ECO:0000313" key="2">
    <source>
        <dbReference type="Proteomes" id="UP000003160"/>
    </source>
</evidence>
<sequence length="54" mass="6328">MDFEDRSMEVARISINKKSFFILIGYHDMGKDLKSMQLAIRVVPAWAICLLRIR</sequence>
<comment type="caution">
    <text evidence="1">The sequence shown here is derived from an EMBL/GenBank/DDBJ whole genome shotgun (WGS) entry which is preliminary data.</text>
</comment>
<proteinExistence type="predicted"/>
<protein>
    <submittedName>
        <fullName evidence="1">Uncharacterized protein</fullName>
    </submittedName>
</protein>